<feature type="transmembrane region" description="Helical" evidence="7">
    <location>
        <begin position="74"/>
        <end position="95"/>
    </location>
</feature>
<evidence type="ECO:0000256" key="5">
    <source>
        <dbReference type="ARBA" id="ARBA00022989"/>
    </source>
</evidence>
<sequence>MRNARRKDILSGYLFILPGLIGFSLFVGYPLIVSIYYSMTEWSGFNTPKYIGFENFNYLFNEDPTFYPSLKSTFLYVITSVPLLLICGLLLALLLNKQVKGIRIFRTLFYLPVVLPTVAVITLWGFVYNPQFGLANQVLGWIGLPSSDWLSGEHSALFSLIVMSLWGVGGTMIIFLGGLQSVPKDLYEASEVDGASSWRKFWSITLPMITPILFLQFIIGLIASFQIFEQAQILTDGGPGFATYFLNFSIYKSAFNENDFGYAIAKVWVLFFIVMAFTVVSYRFANRHVYYENED</sequence>
<keyword evidence="10" id="KW-1185">Reference proteome</keyword>
<comment type="caution">
    <text evidence="9">The sequence shown here is derived from an EMBL/GenBank/DDBJ whole genome shotgun (WGS) entry which is preliminary data.</text>
</comment>
<dbReference type="AlphaFoldDB" id="A0A4Y8LP72"/>
<feature type="transmembrane region" description="Helical" evidence="7">
    <location>
        <begin position="12"/>
        <end position="37"/>
    </location>
</feature>
<dbReference type="InterPro" id="IPR051393">
    <property type="entry name" value="ABC_transporter_permease"/>
</dbReference>
<keyword evidence="3" id="KW-1003">Cell membrane</keyword>
<dbReference type="GO" id="GO:0005886">
    <property type="term" value="C:plasma membrane"/>
    <property type="evidence" value="ECO:0007669"/>
    <property type="project" value="UniProtKB-SubCell"/>
</dbReference>
<evidence type="ECO:0000313" key="10">
    <source>
        <dbReference type="Proteomes" id="UP000297900"/>
    </source>
</evidence>
<dbReference type="Proteomes" id="UP000297900">
    <property type="component" value="Unassembled WGS sequence"/>
</dbReference>
<keyword evidence="2 7" id="KW-0813">Transport</keyword>
<organism evidence="9 10">
    <name type="scientific">Cohnella luojiensis</name>
    <dbReference type="NCBI Taxonomy" id="652876"/>
    <lineage>
        <taxon>Bacteria</taxon>
        <taxon>Bacillati</taxon>
        <taxon>Bacillota</taxon>
        <taxon>Bacilli</taxon>
        <taxon>Bacillales</taxon>
        <taxon>Paenibacillaceae</taxon>
        <taxon>Cohnella</taxon>
    </lineage>
</organism>
<dbReference type="Pfam" id="PF00528">
    <property type="entry name" value="BPD_transp_1"/>
    <property type="match status" value="1"/>
</dbReference>
<dbReference type="Gene3D" id="1.10.3720.10">
    <property type="entry name" value="MetI-like"/>
    <property type="match status" value="1"/>
</dbReference>
<dbReference type="GO" id="GO:0055085">
    <property type="term" value="P:transmembrane transport"/>
    <property type="evidence" value="ECO:0007669"/>
    <property type="project" value="InterPro"/>
</dbReference>
<proteinExistence type="inferred from homology"/>
<keyword evidence="4 7" id="KW-0812">Transmembrane</keyword>
<evidence type="ECO:0000259" key="8">
    <source>
        <dbReference type="PROSITE" id="PS50928"/>
    </source>
</evidence>
<keyword evidence="6 7" id="KW-0472">Membrane</keyword>
<evidence type="ECO:0000256" key="6">
    <source>
        <dbReference type="ARBA" id="ARBA00023136"/>
    </source>
</evidence>
<comment type="similarity">
    <text evidence="7">Belongs to the binding-protein-dependent transport system permease family.</text>
</comment>
<feature type="transmembrane region" description="Helical" evidence="7">
    <location>
        <begin position="260"/>
        <end position="282"/>
    </location>
</feature>
<feature type="transmembrane region" description="Helical" evidence="7">
    <location>
        <begin position="201"/>
        <end position="228"/>
    </location>
</feature>
<comment type="subcellular location">
    <subcellularLocation>
        <location evidence="1 7">Cell membrane</location>
        <topology evidence="1 7">Multi-pass membrane protein</topology>
    </subcellularLocation>
</comment>
<accession>A0A4Y8LP72</accession>
<dbReference type="PANTHER" id="PTHR30193:SF1">
    <property type="entry name" value="ABC TRANSPORTER PERMEASE PROTEIN YESP-RELATED"/>
    <property type="match status" value="1"/>
</dbReference>
<feature type="transmembrane region" description="Helical" evidence="7">
    <location>
        <begin position="156"/>
        <end position="180"/>
    </location>
</feature>
<feature type="transmembrane region" description="Helical" evidence="7">
    <location>
        <begin position="107"/>
        <end position="127"/>
    </location>
</feature>
<evidence type="ECO:0000256" key="1">
    <source>
        <dbReference type="ARBA" id="ARBA00004651"/>
    </source>
</evidence>
<dbReference type="PANTHER" id="PTHR30193">
    <property type="entry name" value="ABC TRANSPORTER PERMEASE PROTEIN"/>
    <property type="match status" value="1"/>
</dbReference>
<evidence type="ECO:0000313" key="9">
    <source>
        <dbReference type="EMBL" id="TFE22809.1"/>
    </source>
</evidence>
<gene>
    <name evidence="9" type="ORF">E2980_20675</name>
</gene>
<evidence type="ECO:0000256" key="2">
    <source>
        <dbReference type="ARBA" id="ARBA00022448"/>
    </source>
</evidence>
<dbReference type="CDD" id="cd06261">
    <property type="entry name" value="TM_PBP2"/>
    <property type="match status" value="1"/>
</dbReference>
<dbReference type="InterPro" id="IPR035906">
    <property type="entry name" value="MetI-like_sf"/>
</dbReference>
<dbReference type="RefSeq" id="WP_135154155.1">
    <property type="nucleotide sequence ID" value="NZ_SOMN01000040.1"/>
</dbReference>
<name>A0A4Y8LP72_9BACL</name>
<evidence type="ECO:0000256" key="7">
    <source>
        <dbReference type="RuleBase" id="RU363032"/>
    </source>
</evidence>
<feature type="domain" description="ABC transmembrane type-1" evidence="8">
    <location>
        <begin position="70"/>
        <end position="281"/>
    </location>
</feature>
<keyword evidence="5 7" id="KW-1133">Transmembrane helix</keyword>
<dbReference type="SUPFAM" id="SSF161098">
    <property type="entry name" value="MetI-like"/>
    <property type="match status" value="1"/>
</dbReference>
<evidence type="ECO:0000256" key="4">
    <source>
        <dbReference type="ARBA" id="ARBA00022692"/>
    </source>
</evidence>
<reference evidence="9 10" key="1">
    <citation type="submission" date="2019-03" db="EMBL/GenBank/DDBJ databases">
        <title>Cohnella endophytica sp. nov., a novel endophytic bacterium isolated from bark of Sonneratia apetala.</title>
        <authorList>
            <person name="Tuo L."/>
        </authorList>
    </citation>
    <scope>NUCLEOTIDE SEQUENCE [LARGE SCALE GENOMIC DNA]</scope>
    <source>
        <strain evidence="9 10">CCTCC AB 208254</strain>
    </source>
</reference>
<dbReference type="PROSITE" id="PS50928">
    <property type="entry name" value="ABC_TM1"/>
    <property type="match status" value="1"/>
</dbReference>
<dbReference type="OrthoDB" id="9788108at2"/>
<dbReference type="InterPro" id="IPR000515">
    <property type="entry name" value="MetI-like"/>
</dbReference>
<evidence type="ECO:0000256" key="3">
    <source>
        <dbReference type="ARBA" id="ARBA00022475"/>
    </source>
</evidence>
<protein>
    <submittedName>
        <fullName evidence="9">Sugar ABC transporter permease</fullName>
    </submittedName>
</protein>
<dbReference type="EMBL" id="SOMN01000040">
    <property type="protein sequence ID" value="TFE22809.1"/>
    <property type="molecule type" value="Genomic_DNA"/>
</dbReference>